<dbReference type="AlphaFoldDB" id="A0A849BNS1"/>
<evidence type="ECO:0000313" key="3">
    <source>
        <dbReference type="Proteomes" id="UP000555552"/>
    </source>
</evidence>
<dbReference type="InterPro" id="IPR003709">
    <property type="entry name" value="VanY-like_core_dom"/>
</dbReference>
<organism evidence="2 3">
    <name type="scientific">Pseudokineococcus marinus</name>
    <dbReference type="NCBI Taxonomy" id="351215"/>
    <lineage>
        <taxon>Bacteria</taxon>
        <taxon>Bacillati</taxon>
        <taxon>Actinomycetota</taxon>
        <taxon>Actinomycetes</taxon>
        <taxon>Kineosporiales</taxon>
        <taxon>Kineosporiaceae</taxon>
        <taxon>Pseudokineococcus</taxon>
    </lineage>
</organism>
<dbReference type="EMBL" id="JABEMA010000548">
    <property type="protein sequence ID" value="NNH24840.1"/>
    <property type="molecule type" value="Genomic_DNA"/>
</dbReference>
<dbReference type="CDD" id="cd14814">
    <property type="entry name" value="Peptidase_M15"/>
    <property type="match status" value="1"/>
</dbReference>
<keyword evidence="2" id="KW-0645">Protease</keyword>
<accession>A0A849BNS1</accession>
<dbReference type="RefSeq" id="WP_171204529.1">
    <property type="nucleotide sequence ID" value="NZ_JABEMA010000548.1"/>
</dbReference>
<dbReference type="InterPro" id="IPR009045">
    <property type="entry name" value="Zn_M74/Hedgehog-like"/>
</dbReference>
<evidence type="ECO:0000313" key="2">
    <source>
        <dbReference type="EMBL" id="NNH24840.1"/>
    </source>
</evidence>
<dbReference type="GO" id="GO:0006508">
    <property type="term" value="P:proteolysis"/>
    <property type="evidence" value="ECO:0007669"/>
    <property type="project" value="InterPro"/>
</dbReference>
<reference evidence="2 3" key="1">
    <citation type="submission" date="2020-05" db="EMBL/GenBank/DDBJ databases">
        <title>MicrobeNet Type strains.</title>
        <authorList>
            <person name="Nicholson A.C."/>
        </authorList>
    </citation>
    <scope>NUCLEOTIDE SEQUENCE [LARGE SCALE GENOMIC DNA]</scope>
    <source>
        <strain evidence="2 3">JCM 14547</strain>
    </source>
</reference>
<protein>
    <submittedName>
        <fullName evidence="2">D-alanyl-D-alanine carboxypeptidase</fullName>
    </submittedName>
</protein>
<keyword evidence="3" id="KW-1185">Reference proteome</keyword>
<dbReference type="GO" id="GO:0004180">
    <property type="term" value="F:carboxypeptidase activity"/>
    <property type="evidence" value="ECO:0007669"/>
    <property type="project" value="UniProtKB-KW"/>
</dbReference>
<comment type="caution">
    <text evidence="2">The sequence shown here is derived from an EMBL/GenBank/DDBJ whole genome shotgun (WGS) entry which is preliminary data.</text>
</comment>
<dbReference type="Proteomes" id="UP000555552">
    <property type="component" value="Unassembled WGS sequence"/>
</dbReference>
<sequence>RLAAAREELGLPEGVTAPSLAVGGLAGVQAAGAARGGGCASSDLSAHANGQIPEEALCALRTAPGHRLRGDAAAAFDAMSRAYEQVFGTPLCVTDSYRPLADQIRLRATKPGLAAVPGTSRHGLGRAVDLCGGVEDFGTPQHEWVVQRAPLFGWFHPSWAGRGGSKPEPWHFEFAETATGAGAAPAVP</sequence>
<dbReference type="Pfam" id="PF02557">
    <property type="entry name" value="VanY"/>
    <property type="match status" value="1"/>
</dbReference>
<gene>
    <name evidence="2" type="ORF">HLB09_17430</name>
</gene>
<name>A0A849BNS1_9ACTN</name>
<feature type="non-terminal residue" evidence="2">
    <location>
        <position position="1"/>
    </location>
</feature>
<feature type="domain" description="D-alanyl-D-alanine carboxypeptidase-like core" evidence="1">
    <location>
        <begin position="66"/>
        <end position="175"/>
    </location>
</feature>
<dbReference type="Gene3D" id="3.30.1380.10">
    <property type="match status" value="1"/>
</dbReference>
<keyword evidence="2" id="KW-0121">Carboxypeptidase</keyword>
<evidence type="ECO:0000259" key="1">
    <source>
        <dbReference type="Pfam" id="PF02557"/>
    </source>
</evidence>
<dbReference type="SUPFAM" id="SSF55166">
    <property type="entry name" value="Hedgehog/DD-peptidase"/>
    <property type="match status" value="1"/>
</dbReference>
<proteinExistence type="predicted"/>
<keyword evidence="2" id="KW-0378">Hydrolase</keyword>